<dbReference type="OrthoDB" id="3529258at2"/>
<sequence length="236" mass="23410">MPSQKIRSIVAAAALAAGVTWLAVGATQASACGNKGRAVATSDAAGRDCGEGRALHPHDGPPGSSVLTPEAVQLSMAAGELARHAGISGMAAGNPAPGLADLGGIVATWGMPSLSTSSPEFFPSKAGPAGMEDLATAAHVPTLPSLPLPGTQLAERVPNKMAIGHGPHHNKVSAAGRAITAKDSNGIEKPVHEIGARVIGEVLPNAMKGLESTSILPGGVMGVEGLAGLVNGFNLR</sequence>
<feature type="chain" id="PRO_5024346451" evidence="1">
    <location>
        <begin position="32"/>
        <end position="236"/>
    </location>
</feature>
<keyword evidence="1" id="KW-0732">Signal</keyword>
<evidence type="ECO:0000256" key="1">
    <source>
        <dbReference type="SAM" id="SignalP"/>
    </source>
</evidence>
<keyword evidence="3" id="KW-1185">Reference proteome</keyword>
<dbReference type="Proteomes" id="UP000309128">
    <property type="component" value="Unassembled WGS sequence"/>
</dbReference>
<accession>A0A5S4F9U2</accession>
<proteinExistence type="predicted"/>
<reference evidence="2 3" key="1">
    <citation type="submission" date="2019-05" db="EMBL/GenBank/DDBJ databases">
        <title>Draft genome sequence of Nonomuraea turkmeniaca DSM 43926.</title>
        <authorList>
            <person name="Saricaoglu S."/>
            <person name="Isik K."/>
        </authorList>
    </citation>
    <scope>NUCLEOTIDE SEQUENCE [LARGE SCALE GENOMIC DNA]</scope>
    <source>
        <strain evidence="2 3">DSM 43926</strain>
    </source>
</reference>
<dbReference type="EMBL" id="VCKY01000118">
    <property type="protein sequence ID" value="TMR13715.1"/>
    <property type="molecule type" value="Genomic_DNA"/>
</dbReference>
<dbReference type="RefSeq" id="WP_138669768.1">
    <property type="nucleotide sequence ID" value="NZ_VCKY01000118.1"/>
</dbReference>
<protein>
    <submittedName>
        <fullName evidence="2">Uncharacterized protein</fullName>
    </submittedName>
</protein>
<gene>
    <name evidence="2" type="ORF">ETD86_30205</name>
</gene>
<dbReference type="AlphaFoldDB" id="A0A5S4F9U2"/>
<evidence type="ECO:0000313" key="2">
    <source>
        <dbReference type="EMBL" id="TMR13715.1"/>
    </source>
</evidence>
<feature type="signal peptide" evidence="1">
    <location>
        <begin position="1"/>
        <end position="31"/>
    </location>
</feature>
<name>A0A5S4F9U2_9ACTN</name>
<organism evidence="2 3">
    <name type="scientific">Nonomuraea turkmeniaca</name>
    <dbReference type="NCBI Taxonomy" id="103838"/>
    <lineage>
        <taxon>Bacteria</taxon>
        <taxon>Bacillati</taxon>
        <taxon>Actinomycetota</taxon>
        <taxon>Actinomycetes</taxon>
        <taxon>Streptosporangiales</taxon>
        <taxon>Streptosporangiaceae</taxon>
        <taxon>Nonomuraea</taxon>
    </lineage>
</organism>
<comment type="caution">
    <text evidence="2">The sequence shown here is derived from an EMBL/GenBank/DDBJ whole genome shotgun (WGS) entry which is preliminary data.</text>
</comment>
<evidence type="ECO:0000313" key="3">
    <source>
        <dbReference type="Proteomes" id="UP000309128"/>
    </source>
</evidence>